<evidence type="ECO:0000259" key="3">
    <source>
        <dbReference type="Pfam" id="PF04625"/>
    </source>
</evidence>
<proteinExistence type="predicted"/>
<feature type="region of interest" description="Disordered" evidence="1">
    <location>
        <begin position="576"/>
        <end position="609"/>
    </location>
</feature>
<feature type="signal peptide" evidence="2">
    <location>
        <begin position="1"/>
        <end position="19"/>
    </location>
</feature>
<dbReference type="GO" id="GO:0007304">
    <property type="term" value="P:chorion-containing eggshell formation"/>
    <property type="evidence" value="ECO:0007669"/>
    <property type="project" value="InterPro"/>
</dbReference>
<feature type="domain" description="DEC-1 protein N-terminal" evidence="3">
    <location>
        <begin position="174"/>
        <end position="346"/>
    </location>
</feature>
<dbReference type="AlphaFoldDB" id="A0A1A9WGV0"/>
<feature type="compositionally biased region" description="Basic and acidic residues" evidence="1">
    <location>
        <begin position="124"/>
        <end position="133"/>
    </location>
</feature>
<sequence>MNLLRVCAYVLLTVHLSRTQESENYHNLSTKRFVRQNADFFQDVMTQFQRMNDQMAQQWFPTLSQISESFQQQAPLLQQMPMIGQSLAQSILSSSDSFLDAFSRSNDSEDDEESEITQAQVPQTKKEDNEERVRPKRPFFWHTPLLGLQSFIQNPPPPFNYNPFVSSWSDEMQQASASDISEVRVKPETVNTIYKLYPKTTQTNKMSNMQNYKFSNEKTLKKNLPLLHKETQAKLSTPEDELIVELKWLQSIAKLANQMKSLKPYDTKSDSLNTLRLGEISVYKVTIEDIEKALKDEDVLAILHTFNQHRHTIPSKRQVSSNDFLRKFSAEDLMKIIGHPSRMSSDEKLVDNNWMKIDGAQKSTEPMIDTRNMRDLVNEASMGRSVQMMQNPMFSYWPGVQQMERKPTVNPSPLPTQWPQPQLKQVMQTGTSQPAYWMDRALTQLPQRYPMRWMQSSHMFEPKMRQQQDITANQQSSQELLPAVNTPDDLHKNGSSIAIPGEIQSAPQLSSTEIPKISQAEQVPETKESEPLSRMNQAMLQPPQHNYMQWLQSLSMTDSIMRGSQNDFPVMPQSYQPQMSEVKRTDTINPEGKPKKKPISTDDDSNRTGLKTQIANQDDLMKNEKSMNLASHLMKTPENARHSSNLYGTVYDNYNFLYYPEAYFKSQYTKSKKSDQIPCPLVVNNYYGDCSTTPKTTTNQNSLKASQSGHGNNLIPHLSFICTDNENDADTDRRKGTPVTAAASLYGADAFDANNLMSQYTHTNVSPYKMAVGDDEILKMLQENKALPSPKD</sequence>
<dbReference type="GO" id="GO:0042600">
    <property type="term" value="C:egg chorion"/>
    <property type="evidence" value="ECO:0007669"/>
    <property type="project" value="InterPro"/>
</dbReference>
<dbReference type="InterPro" id="IPR006719">
    <property type="entry name" value="DEC-1_N"/>
</dbReference>
<evidence type="ECO:0000313" key="4">
    <source>
        <dbReference type="EnsemblMetazoa" id="GBRI019217-PA"/>
    </source>
</evidence>
<accession>A0A1A9WGV0</accession>
<name>A0A1A9WGV0_9MUSC</name>
<dbReference type="Pfam" id="PF04625">
    <property type="entry name" value="DEC-1_N"/>
    <property type="match status" value="1"/>
</dbReference>
<dbReference type="VEuPathDB" id="VectorBase:GBRI019217"/>
<keyword evidence="5" id="KW-1185">Reference proteome</keyword>
<dbReference type="GO" id="GO:0005576">
    <property type="term" value="C:extracellular region"/>
    <property type="evidence" value="ECO:0007669"/>
    <property type="project" value="InterPro"/>
</dbReference>
<dbReference type="STRING" id="37001.A0A1A9WGV0"/>
<evidence type="ECO:0000256" key="2">
    <source>
        <dbReference type="SAM" id="SignalP"/>
    </source>
</evidence>
<feature type="region of interest" description="Disordered" evidence="1">
    <location>
        <begin position="102"/>
        <end position="134"/>
    </location>
</feature>
<reference evidence="4" key="2">
    <citation type="submission" date="2020-05" db="UniProtKB">
        <authorList>
            <consortium name="EnsemblMetazoa"/>
        </authorList>
    </citation>
    <scope>IDENTIFICATION</scope>
    <source>
        <strain evidence="4">IAEA</strain>
    </source>
</reference>
<reference evidence="5" key="1">
    <citation type="submission" date="2014-03" db="EMBL/GenBank/DDBJ databases">
        <authorList>
            <person name="Aksoy S."/>
            <person name="Warren W."/>
            <person name="Wilson R.K."/>
        </authorList>
    </citation>
    <scope>NUCLEOTIDE SEQUENCE [LARGE SCALE GENOMIC DNA]</scope>
    <source>
        <strain evidence="5">IAEA</strain>
    </source>
</reference>
<protein>
    <recommendedName>
        <fullName evidence="3">DEC-1 protein N-terminal domain-containing protein</fullName>
    </recommendedName>
</protein>
<dbReference type="GO" id="GO:0005213">
    <property type="term" value="F:structural constituent of egg chorion"/>
    <property type="evidence" value="ECO:0007669"/>
    <property type="project" value="InterPro"/>
</dbReference>
<dbReference type="EnsemblMetazoa" id="GBRI019217-RA">
    <property type="protein sequence ID" value="GBRI019217-PA"/>
    <property type="gene ID" value="GBRI019217"/>
</dbReference>
<feature type="region of interest" description="Disordered" evidence="1">
    <location>
        <begin position="506"/>
        <end position="534"/>
    </location>
</feature>
<evidence type="ECO:0000313" key="5">
    <source>
        <dbReference type="Proteomes" id="UP000091820"/>
    </source>
</evidence>
<dbReference type="Proteomes" id="UP000091820">
    <property type="component" value="Unassembled WGS sequence"/>
</dbReference>
<evidence type="ECO:0000256" key="1">
    <source>
        <dbReference type="SAM" id="MobiDB-lite"/>
    </source>
</evidence>
<organism evidence="4 5">
    <name type="scientific">Glossina brevipalpis</name>
    <dbReference type="NCBI Taxonomy" id="37001"/>
    <lineage>
        <taxon>Eukaryota</taxon>
        <taxon>Metazoa</taxon>
        <taxon>Ecdysozoa</taxon>
        <taxon>Arthropoda</taxon>
        <taxon>Hexapoda</taxon>
        <taxon>Insecta</taxon>
        <taxon>Pterygota</taxon>
        <taxon>Neoptera</taxon>
        <taxon>Endopterygota</taxon>
        <taxon>Diptera</taxon>
        <taxon>Brachycera</taxon>
        <taxon>Muscomorpha</taxon>
        <taxon>Hippoboscoidea</taxon>
        <taxon>Glossinidae</taxon>
        <taxon>Glossina</taxon>
    </lineage>
</organism>
<keyword evidence="2" id="KW-0732">Signal</keyword>
<feature type="chain" id="PRO_5008400362" description="DEC-1 protein N-terminal domain-containing protein" evidence="2">
    <location>
        <begin position="20"/>
        <end position="792"/>
    </location>
</feature>